<evidence type="ECO:0000256" key="8">
    <source>
        <dbReference type="ARBA" id="ARBA00023136"/>
    </source>
</evidence>
<comment type="subcellular location">
    <subcellularLocation>
        <location evidence="1">Membrane</location>
        <topology evidence="1">Multi-pass membrane protein</topology>
    </subcellularLocation>
</comment>
<evidence type="ECO:0000256" key="11">
    <source>
        <dbReference type="SAM" id="Phobius"/>
    </source>
</evidence>
<evidence type="ECO:0000256" key="2">
    <source>
        <dbReference type="ARBA" id="ARBA00006434"/>
    </source>
</evidence>
<feature type="transmembrane region" description="Helical" evidence="11">
    <location>
        <begin position="44"/>
        <end position="67"/>
    </location>
</feature>
<organism evidence="12 13">
    <name type="scientific">Buttiauxella warmboldiae</name>
    <dbReference type="NCBI Taxonomy" id="82993"/>
    <lineage>
        <taxon>Bacteria</taxon>
        <taxon>Pseudomonadati</taxon>
        <taxon>Pseudomonadota</taxon>
        <taxon>Gammaproteobacteria</taxon>
        <taxon>Enterobacterales</taxon>
        <taxon>Enterobacteriaceae</taxon>
        <taxon>Buttiauxella</taxon>
    </lineage>
</organism>
<feature type="transmembrane region" description="Helical" evidence="11">
    <location>
        <begin position="457"/>
        <end position="478"/>
    </location>
</feature>
<dbReference type="GO" id="GO:0015293">
    <property type="term" value="F:symporter activity"/>
    <property type="evidence" value="ECO:0007669"/>
    <property type="project" value="UniProtKB-KW"/>
</dbReference>
<dbReference type="PANTHER" id="PTHR48086:SF7">
    <property type="entry name" value="SODIUM-SOLUTE SYMPORTER-RELATED"/>
    <property type="match status" value="1"/>
</dbReference>
<evidence type="ECO:0000256" key="1">
    <source>
        <dbReference type="ARBA" id="ARBA00004141"/>
    </source>
</evidence>
<dbReference type="EMBL" id="RPOH01000064">
    <property type="protein sequence ID" value="RPH24135.1"/>
    <property type="molecule type" value="Genomic_DNA"/>
</dbReference>
<keyword evidence="8 11" id="KW-0472">Membrane</keyword>
<keyword evidence="4 11" id="KW-0812">Transmembrane</keyword>
<evidence type="ECO:0000256" key="9">
    <source>
        <dbReference type="ARBA" id="ARBA00023201"/>
    </source>
</evidence>
<keyword evidence="3" id="KW-0813">Transport</keyword>
<feature type="transmembrane region" description="Helical" evidence="11">
    <location>
        <begin position="425"/>
        <end position="445"/>
    </location>
</feature>
<evidence type="ECO:0000256" key="4">
    <source>
        <dbReference type="ARBA" id="ARBA00022692"/>
    </source>
</evidence>
<feature type="transmembrane region" description="Helical" evidence="11">
    <location>
        <begin position="196"/>
        <end position="216"/>
    </location>
</feature>
<evidence type="ECO:0000256" key="3">
    <source>
        <dbReference type="ARBA" id="ARBA00022448"/>
    </source>
</evidence>
<feature type="transmembrane region" description="Helical" evidence="11">
    <location>
        <begin position="372"/>
        <end position="391"/>
    </location>
</feature>
<keyword evidence="13" id="KW-1185">Reference proteome</keyword>
<feature type="transmembrane region" description="Helical" evidence="11">
    <location>
        <begin position="169"/>
        <end position="189"/>
    </location>
</feature>
<dbReference type="OrthoDB" id="9803348at2"/>
<comment type="caution">
    <text evidence="12">The sequence shown here is derived from an EMBL/GenBank/DDBJ whole genome shotgun (WGS) entry which is preliminary data.</text>
</comment>
<dbReference type="AlphaFoldDB" id="A0A3N5D6R5"/>
<dbReference type="InterPro" id="IPR001734">
    <property type="entry name" value="Na/solute_symporter"/>
</dbReference>
<evidence type="ECO:0000256" key="6">
    <source>
        <dbReference type="ARBA" id="ARBA00022989"/>
    </source>
</evidence>
<dbReference type="RefSeq" id="WP_124024867.1">
    <property type="nucleotide sequence ID" value="NZ_RPOH01000064.1"/>
</dbReference>
<dbReference type="InterPro" id="IPR038377">
    <property type="entry name" value="Na/Glc_symporter_sf"/>
</dbReference>
<evidence type="ECO:0000256" key="7">
    <source>
        <dbReference type="ARBA" id="ARBA00023053"/>
    </source>
</evidence>
<proteinExistence type="inferred from homology"/>
<dbReference type="Proteomes" id="UP000268615">
    <property type="component" value="Unassembled WGS sequence"/>
</dbReference>
<keyword evidence="9" id="KW-0406">Ion transport</keyword>
<keyword evidence="5" id="KW-0769">Symport</keyword>
<keyword evidence="6 11" id="KW-1133">Transmembrane helix</keyword>
<feature type="transmembrane region" description="Helical" evidence="11">
    <location>
        <begin position="6"/>
        <end position="24"/>
    </location>
</feature>
<feature type="transmembrane region" description="Helical" evidence="11">
    <location>
        <begin position="116"/>
        <end position="149"/>
    </location>
</feature>
<evidence type="ECO:0000256" key="10">
    <source>
        <dbReference type="RuleBase" id="RU362091"/>
    </source>
</evidence>
<reference evidence="12 13" key="1">
    <citation type="submission" date="2018-11" db="EMBL/GenBank/DDBJ databases">
        <title>Draft genome sequence of Buttiauxella warmboldiae CCUG 35512.</title>
        <authorList>
            <person name="Salva-Serra F."/>
            <person name="Marathe N."/>
            <person name="Moore E."/>
            <person name="Svensson L."/>
            <person name="Engstrom-Jakobsson H."/>
        </authorList>
    </citation>
    <scope>NUCLEOTIDE SEQUENCE [LARGE SCALE GENOMIC DNA]</scope>
    <source>
        <strain evidence="12 13">CCUG 35512</strain>
    </source>
</reference>
<dbReference type="InterPro" id="IPR050277">
    <property type="entry name" value="Sodium:Solute_Symporter"/>
</dbReference>
<protein>
    <submittedName>
        <fullName evidence="12">Na+:solute symporter</fullName>
    </submittedName>
</protein>
<dbReference type="GO" id="GO:0006814">
    <property type="term" value="P:sodium ion transport"/>
    <property type="evidence" value="ECO:0007669"/>
    <property type="project" value="UniProtKB-KW"/>
</dbReference>
<dbReference type="Pfam" id="PF00474">
    <property type="entry name" value="SSF"/>
    <property type="match status" value="1"/>
</dbReference>
<dbReference type="PANTHER" id="PTHR48086">
    <property type="entry name" value="SODIUM/PROLINE SYMPORTER-RELATED"/>
    <property type="match status" value="1"/>
</dbReference>
<feature type="transmembrane region" description="Helical" evidence="11">
    <location>
        <begin position="73"/>
        <end position="95"/>
    </location>
</feature>
<keyword evidence="9" id="KW-0739">Sodium transport</keyword>
<accession>A0A3N5D6R5</accession>
<dbReference type="PROSITE" id="PS50283">
    <property type="entry name" value="NA_SOLUT_SYMP_3"/>
    <property type="match status" value="1"/>
</dbReference>
<sequence>MNMSLIDYAVLFIFFIAMVFIGHVTSKKMVNTREMYAAGGKSPWWMSGISSYMTMFSAGTFVVFGGIAYRYGVVSIVLLMTIGISTFIAGYFFAARWKSQGFDSAAEFIAHKYGKFVLQVFTWLGMVTRMIGVAIALYSVSVVVCSLIPLGKENILANAEGMMSVNYMILIVGIVLVMYTFMGGLWAVLLTDFTQFIVLTFSVLIVVPLIISYGGGIETIIAKLPAEHFSLTHNEYTGWFIFGWLLTHVFKIGGEWAFVQRYLCVATPIDAKKSAYLFGALYVLTPVLWMLPPIVYRTIDPTANPEQAYILAANMVLPAGGTGLIVASMLAATASMASGELNVFSGALTTEVYGKIIRPGSSDRTLLRVGKFVTVLLGSIVILLSLAIPYLGGAEKVVILITTLFVGPMVMPALWALYVKPVTKWHAWLTIIGTGIMGLLLQVAFKDSEWVKVNLPVLNLVVGIGTPLLMLQCTTLYLRKKQQALTSVV</sequence>
<evidence type="ECO:0000313" key="12">
    <source>
        <dbReference type="EMBL" id="RPH24135.1"/>
    </source>
</evidence>
<keyword evidence="7" id="KW-0915">Sodium</keyword>
<feature type="transmembrane region" description="Helical" evidence="11">
    <location>
        <begin position="275"/>
        <end position="296"/>
    </location>
</feature>
<evidence type="ECO:0000313" key="13">
    <source>
        <dbReference type="Proteomes" id="UP000268615"/>
    </source>
</evidence>
<feature type="transmembrane region" description="Helical" evidence="11">
    <location>
        <begin position="397"/>
        <end position="418"/>
    </location>
</feature>
<name>A0A3N5D6R5_9ENTR</name>
<comment type="similarity">
    <text evidence="2 10">Belongs to the sodium:solute symporter (SSF) (TC 2.A.21) family.</text>
</comment>
<feature type="transmembrane region" description="Helical" evidence="11">
    <location>
        <begin position="236"/>
        <end position="254"/>
    </location>
</feature>
<evidence type="ECO:0000256" key="5">
    <source>
        <dbReference type="ARBA" id="ARBA00022847"/>
    </source>
</evidence>
<gene>
    <name evidence="12" type="ORF">EHN07_14840</name>
</gene>
<dbReference type="Gene3D" id="1.20.1730.10">
    <property type="entry name" value="Sodium/glucose cotransporter"/>
    <property type="match status" value="1"/>
</dbReference>
<feature type="transmembrane region" description="Helical" evidence="11">
    <location>
        <begin position="308"/>
        <end position="332"/>
    </location>
</feature>
<dbReference type="GO" id="GO:0005886">
    <property type="term" value="C:plasma membrane"/>
    <property type="evidence" value="ECO:0007669"/>
    <property type="project" value="TreeGrafter"/>
</dbReference>